<protein>
    <submittedName>
        <fullName evidence="4">Uncharacterized protein LOC100370914</fullName>
    </submittedName>
</protein>
<evidence type="ECO:0000313" key="4">
    <source>
        <dbReference type="RefSeq" id="XP_002737055.1"/>
    </source>
</evidence>
<name>A0ABM0GTJ5_SACKO</name>
<accession>A0ABM0GTJ5</accession>
<gene>
    <name evidence="4" type="primary">LOC100370914</name>
</gene>
<feature type="signal peptide" evidence="2">
    <location>
        <begin position="1"/>
        <end position="25"/>
    </location>
</feature>
<evidence type="ECO:0000256" key="1">
    <source>
        <dbReference type="SAM" id="MobiDB-lite"/>
    </source>
</evidence>
<sequence>MKSTHLLTCLGFSVLITALMIHVAADPDNMAACQKTFLPLYLRQVCATATSEIRGDEAQPSKSTIRDVVPPRRRPINPAIRFGKRSKKTPDYLTVKIFRIFNYIYSNIFHEKKEE</sequence>
<dbReference type="GeneID" id="100370914"/>
<feature type="chain" id="PRO_5045312105" evidence="2">
    <location>
        <begin position="26"/>
        <end position="115"/>
    </location>
</feature>
<feature type="region of interest" description="Disordered" evidence="1">
    <location>
        <begin position="53"/>
        <end position="77"/>
    </location>
</feature>
<evidence type="ECO:0000256" key="2">
    <source>
        <dbReference type="SAM" id="SignalP"/>
    </source>
</evidence>
<evidence type="ECO:0000313" key="3">
    <source>
        <dbReference type="Proteomes" id="UP000694865"/>
    </source>
</evidence>
<dbReference type="Proteomes" id="UP000694865">
    <property type="component" value="Unplaced"/>
</dbReference>
<reference evidence="4" key="1">
    <citation type="submission" date="2025-08" db="UniProtKB">
        <authorList>
            <consortium name="RefSeq"/>
        </authorList>
    </citation>
    <scope>IDENTIFICATION</scope>
    <source>
        <tissue evidence="4">Testes</tissue>
    </source>
</reference>
<dbReference type="RefSeq" id="XP_002737055.1">
    <property type="nucleotide sequence ID" value="XM_002737009.1"/>
</dbReference>
<keyword evidence="3" id="KW-1185">Reference proteome</keyword>
<organism evidence="3 4">
    <name type="scientific">Saccoglossus kowalevskii</name>
    <name type="common">Acorn worm</name>
    <dbReference type="NCBI Taxonomy" id="10224"/>
    <lineage>
        <taxon>Eukaryota</taxon>
        <taxon>Metazoa</taxon>
        <taxon>Hemichordata</taxon>
        <taxon>Enteropneusta</taxon>
        <taxon>Harrimaniidae</taxon>
        <taxon>Saccoglossus</taxon>
    </lineage>
</organism>
<proteinExistence type="predicted"/>
<keyword evidence="2" id="KW-0732">Signal</keyword>